<evidence type="ECO:0000313" key="3">
    <source>
        <dbReference type="EMBL" id="WLV24537.1"/>
    </source>
</evidence>
<evidence type="ECO:0000259" key="2">
    <source>
        <dbReference type="Pfam" id="PF26607"/>
    </source>
</evidence>
<feature type="compositionally biased region" description="Polar residues" evidence="1">
    <location>
        <begin position="91"/>
        <end position="119"/>
    </location>
</feature>
<dbReference type="InterPro" id="IPR058502">
    <property type="entry name" value="PLL-like_beta-prop"/>
</dbReference>
<sequence>MYNRYPEDQQQFIPGPYGQPGNPRFDQHQGQRSVGFSQQQSLQYTGFPQQQQIQPRALFQQSAQSYNPGGYPIPAPQSAPGIYPYAEPASNHLNSQNRFNPISPSALNGYQQNEQSYPSQEPREGFANWYDVPAYPHQSAYPPAEPSLDSFRGEDSNNAGAEVSAYPENNKERDHSESQQDAEDQAFIEEALRQRPDAQAILRNIKQSHSDLYTTLRHYGMHDQLIDYVFFFMINYTIDQREKSQNAAQIYRRFKREMPWFNMMFQQYKVPQDVIDRTMTRVIQITLDSIHGGGAGAPGRPEQPGRGWSRWEDLGGVLSSAPTVSSWSANRLDVFGRGTDNALYHKWWDGSRWSGWENLGGVLSSAPSAVSWGTNRIDVFGRGTDNALYHKWWDGSRWSGWENLGGVLTSGPTVSTRRENQLDVFVRGSNNRLYKKTWNGSRWEDWEDLGGNLNSEPAAISWGPNRIDVFARAQNNGLLHRHWNGSRWSNWTNLGGNIHSAPAASSRRPNEIDVFARGRNNELLHRMWNGSRWTGWETLRGPITSAPAAVSWSANRIDVFARGQNNSLIHTYQGR</sequence>
<dbReference type="EMBL" id="CP129113">
    <property type="protein sequence ID" value="WLV24537.1"/>
    <property type="molecule type" value="Genomic_DNA"/>
</dbReference>
<feature type="domain" description="PLL-like beta propeller" evidence="2">
    <location>
        <begin position="304"/>
        <end position="573"/>
    </location>
</feature>
<protein>
    <recommendedName>
        <fullName evidence="2">PLL-like beta propeller domain-containing protein</fullName>
    </recommendedName>
</protein>
<dbReference type="CDD" id="cd22954">
    <property type="entry name" value="PLL_lectin"/>
    <property type="match status" value="1"/>
</dbReference>
<dbReference type="Proteomes" id="UP001180087">
    <property type="component" value="Chromosome"/>
</dbReference>
<feature type="region of interest" description="Disordered" evidence="1">
    <location>
        <begin position="1"/>
        <end position="124"/>
    </location>
</feature>
<dbReference type="Gene3D" id="2.120.10.70">
    <property type="entry name" value="Fucose-specific lectin"/>
    <property type="match status" value="2"/>
</dbReference>
<dbReference type="Pfam" id="PF26607">
    <property type="entry name" value="DUF8189"/>
    <property type="match status" value="1"/>
</dbReference>
<accession>A0ABY9KUW2</accession>
<evidence type="ECO:0000313" key="4">
    <source>
        <dbReference type="Proteomes" id="UP001180087"/>
    </source>
</evidence>
<keyword evidence="4" id="KW-1185">Reference proteome</keyword>
<feature type="compositionally biased region" description="Polar residues" evidence="1">
    <location>
        <begin position="28"/>
        <end position="67"/>
    </location>
</feature>
<organism evidence="3 4">
    <name type="scientific">Aciduricibacillus chroicocephali</name>
    <dbReference type="NCBI Taxonomy" id="3054939"/>
    <lineage>
        <taxon>Bacteria</taxon>
        <taxon>Bacillati</taxon>
        <taxon>Bacillota</taxon>
        <taxon>Bacilli</taxon>
        <taxon>Bacillales</taxon>
        <taxon>Bacillaceae</taxon>
        <taxon>Aciduricibacillus</taxon>
    </lineage>
</organism>
<feature type="compositionally biased region" description="Basic and acidic residues" evidence="1">
    <location>
        <begin position="169"/>
        <end position="178"/>
    </location>
</feature>
<dbReference type="SUPFAM" id="SSF89372">
    <property type="entry name" value="Fucose-specific lectin"/>
    <property type="match status" value="2"/>
</dbReference>
<feature type="region of interest" description="Disordered" evidence="1">
    <location>
        <begin position="137"/>
        <end position="182"/>
    </location>
</feature>
<evidence type="ECO:0000256" key="1">
    <source>
        <dbReference type="SAM" id="MobiDB-lite"/>
    </source>
</evidence>
<name>A0ABY9KUW2_9BACI</name>
<dbReference type="RefSeq" id="WP_348027669.1">
    <property type="nucleotide sequence ID" value="NZ_CP129113.1"/>
</dbReference>
<proteinExistence type="predicted"/>
<gene>
    <name evidence="3" type="ORF">QR721_12975</name>
</gene>
<reference evidence="3" key="1">
    <citation type="submission" date="2023-06" db="EMBL/GenBank/DDBJ databases">
        <title>A Treasure from Seagulls: Isolation and Description of Aciduricobacillus qingdaonensis gen. nov., sp. nov., a Rare Obligately Uric Acid-utilizing Member in the Family Bacillaceae.</title>
        <authorList>
            <person name="Liu W."/>
            <person name="Wang B."/>
        </authorList>
    </citation>
    <scope>NUCLEOTIDE SEQUENCE</scope>
    <source>
        <strain evidence="3">44XB</strain>
    </source>
</reference>